<name>A0ABU2BTU2_9ACTN</name>
<evidence type="ECO:0008006" key="6">
    <source>
        <dbReference type="Google" id="ProtNLM"/>
    </source>
</evidence>
<feature type="signal peptide" evidence="3">
    <location>
        <begin position="1"/>
        <end position="27"/>
    </location>
</feature>
<sequence>MTARRLLALGALVLALAPTLGPTAAHAAADGSIEIQLLEAPESRRDDPRALAYIVDHLHPGDTIERDFAVTNHTDRRQRVRLYAGPAEIRDGQFIGDEAGTSNELTSWVSVSRSRVRLAPGETTEQTVRVEVPPDAARGERYAVLWAAVRSHGGGDVRLVNRVGIRLYLDVGRGGEPPSDFSVDEIVPGRNASGQPTLTAQVTNTGERAIDVRGEVRLRRGPGGLSAGPFEVASGATLAPGDRGSVAIALDKSLPAGPWRAKFLLRSGRVVHRAAATVTFPTSGTGAAVTPRDADPTDAASGTGSPWTDPWVIGTVTVGLGLLLALLLLRRRRRVAAAPPAPGGGP</sequence>
<feature type="chain" id="PRO_5046235626" description="Peptidase" evidence="3">
    <location>
        <begin position="28"/>
        <end position="346"/>
    </location>
</feature>
<evidence type="ECO:0000256" key="2">
    <source>
        <dbReference type="SAM" id="Phobius"/>
    </source>
</evidence>
<reference evidence="4 5" key="1">
    <citation type="submission" date="2023-07" db="EMBL/GenBank/DDBJ databases">
        <title>Sequencing the genomes of 1000 actinobacteria strains.</title>
        <authorList>
            <person name="Klenk H.-P."/>
        </authorList>
    </citation>
    <scope>NUCLEOTIDE SEQUENCE [LARGE SCALE GENOMIC DNA]</scope>
    <source>
        <strain evidence="4 5">DSM 19426</strain>
    </source>
</reference>
<proteinExistence type="predicted"/>
<evidence type="ECO:0000256" key="1">
    <source>
        <dbReference type="SAM" id="MobiDB-lite"/>
    </source>
</evidence>
<protein>
    <recommendedName>
        <fullName evidence="6">Peptidase</fullName>
    </recommendedName>
</protein>
<feature type="transmembrane region" description="Helical" evidence="2">
    <location>
        <begin position="311"/>
        <end position="329"/>
    </location>
</feature>
<comment type="caution">
    <text evidence="4">The sequence shown here is derived from an EMBL/GenBank/DDBJ whole genome shotgun (WGS) entry which is preliminary data.</text>
</comment>
<gene>
    <name evidence="4" type="ORF">J2S63_000736</name>
</gene>
<keyword evidence="2" id="KW-0472">Membrane</keyword>
<organism evidence="4 5">
    <name type="scientific">Nocardioides marmoribigeumensis</name>
    <dbReference type="NCBI Taxonomy" id="433649"/>
    <lineage>
        <taxon>Bacteria</taxon>
        <taxon>Bacillati</taxon>
        <taxon>Actinomycetota</taxon>
        <taxon>Actinomycetes</taxon>
        <taxon>Propionibacteriales</taxon>
        <taxon>Nocardioidaceae</taxon>
        <taxon>Nocardioides</taxon>
    </lineage>
</organism>
<dbReference type="Proteomes" id="UP001183648">
    <property type="component" value="Unassembled WGS sequence"/>
</dbReference>
<keyword evidence="2" id="KW-0812">Transmembrane</keyword>
<keyword evidence="5" id="KW-1185">Reference proteome</keyword>
<keyword evidence="2" id="KW-1133">Transmembrane helix</keyword>
<evidence type="ECO:0000313" key="4">
    <source>
        <dbReference type="EMBL" id="MDR7361183.1"/>
    </source>
</evidence>
<evidence type="ECO:0000256" key="3">
    <source>
        <dbReference type="SAM" id="SignalP"/>
    </source>
</evidence>
<feature type="region of interest" description="Disordered" evidence="1">
    <location>
        <begin position="282"/>
        <end position="306"/>
    </location>
</feature>
<keyword evidence="3" id="KW-0732">Signal</keyword>
<accession>A0ABU2BTU2</accession>
<dbReference type="EMBL" id="JAVDYG010000001">
    <property type="protein sequence ID" value="MDR7361183.1"/>
    <property type="molecule type" value="Genomic_DNA"/>
</dbReference>
<dbReference type="RefSeq" id="WP_310298761.1">
    <property type="nucleotide sequence ID" value="NZ_BAAAPS010000014.1"/>
</dbReference>
<evidence type="ECO:0000313" key="5">
    <source>
        <dbReference type="Proteomes" id="UP001183648"/>
    </source>
</evidence>